<evidence type="ECO:0000313" key="3">
    <source>
        <dbReference type="Proteomes" id="UP000008229"/>
    </source>
</evidence>
<dbReference type="eggNOG" id="COG2764">
    <property type="taxonomic scope" value="Bacteria"/>
</dbReference>
<dbReference type="EMBL" id="CP001854">
    <property type="protein sequence ID" value="ADB49654.1"/>
    <property type="molecule type" value="Genomic_DNA"/>
</dbReference>
<dbReference type="SUPFAM" id="SSF54593">
    <property type="entry name" value="Glyoxalase/Bleomycin resistance protein/Dihydroxybiphenyl dioxygenase"/>
    <property type="match status" value="1"/>
</dbReference>
<evidence type="ECO:0000313" key="2">
    <source>
        <dbReference type="EMBL" id="ADB49654.1"/>
    </source>
</evidence>
<gene>
    <name evidence="2" type="ordered locus">Cwoe_1225</name>
</gene>
<dbReference type="PROSITE" id="PS51819">
    <property type="entry name" value="VOC"/>
    <property type="match status" value="1"/>
</dbReference>
<name>D3FDT0_CONWI</name>
<dbReference type="InterPro" id="IPR037523">
    <property type="entry name" value="VOC_core"/>
</dbReference>
<dbReference type="Gene3D" id="3.30.720.110">
    <property type="match status" value="1"/>
</dbReference>
<feature type="domain" description="VOC" evidence="1">
    <location>
        <begin position="10"/>
        <end position="135"/>
    </location>
</feature>
<dbReference type="AlphaFoldDB" id="D3FDT0"/>
<reference evidence="3" key="2">
    <citation type="submission" date="2010-01" db="EMBL/GenBank/DDBJ databases">
        <title>The complete genome of Conexibacter woesei DSM 14684.</title>
        <authorList>
            <consortium name="US DOE Joint Genome Institute (JGI-PGF)"/>
            <person name="Lucas S."/>
            <person name="Copeland A."/>
            <person name="Lapidus A."/>
            <person name="Glavina del Rio T."/>
            <person name="Dalin E."/>
            <person name="Tice H."/>
            <person name="Bruce D."/>
            <person name="Goodwin L."/>
            <person name="Pitluck S."/>
            <person name="Kyrpides N."/>
            <person name="Mavromatis K."/>
            <person name="Ivanova N."/>
            <person name="Mikhailova N."/>
            <person name="Chertkov O."/>
            <person name="Brettin T."/>
            <person name="Detter J.C."/>
            <person name="Han C."/>
            <person name="Larimer F."/>
            <person name="Land M."/>
            <person name="Hauser L."/>
            <person name="Markowitz V."/>
            <person name="Cheng J.-F."/>
            <person name="Hugenholtz P."/>
            <person name="Woyke T."/>
            <person name="Wu D."/>
            <person name="Pukall R."/>
            <person name="Steenblock K."/>
            <person name="Schneider S."/>
            <person name="Klenk H.-P."/>
            <person name="Eisen J.A."/>
        </authorList>
    </citation>
    <scope>NUCLEOTIDE SEQUENCE [LARGE SCALE GENOMIC DNA]</scope>
    <source>
        <strain evidence="3">DSM 14684 / CIP 108061 / JCM 11494 / NBRC 100937 / ID131577</strain>
    </source>
</reference>
<dbReference type="Proteomes" id="UP000008229">
    <property type="component" value="Chromosome"/>
</dbReference>
<dbReference type="STRING" id="469383.Cwoe_1225"/>
<dbReference type="CDD" id="cd08355">
    <property type="entry name" value="TioX_like"/>
    <property type="match status" value="1"/>
</dbReference>
<keyword evidence="2" id="KW-0560">Oxidoreductase</keyword>
<organism evidence="2 3">
    <name type="scientific">Conexibacter woesei (strain DSM 14684 / CCUG 47730 / CIP 108061 / JCM 11494 / NBRC 100937 / ID131577)</name>
    <dbReference type="NCBI Taxonomy" id="469383"/>
    <lineage>
        <taxon>Bacteria</taxon>
        <taxon>Bacillati</taxon>
        <taxon>Actinomycetota</taxon>
        <taxon>Thermoleophilia</taxon>
        <taxon>Solirubrobacterales</taxon>
        <taxon>Conexibacteraceae</taxon>
        <taxon>Conexibacter</taxon>
    </lineage>
</organism>
<dbReference type="KEGG" id="cwo:Cwoe_1225"/>
<dbReference type="GO" id="GO:0051213">
    <property type="term" value="F:dioxygenase activity"/>
    <property type="evidence" value="ECO:0007669"/>
    <property type="project" value="UniProtKB-KW"/>
</dbReference>
<evidence type="ECO:0000259" key="1">
    <source>
        <dbReference type="PROSITE" id="PS51819"/>
    </source>
</evidence>
<sequence length="141" mass="15444" precursor="true">MTTTKTKMATPAIVPVLNFRGGAATIDWLCDAFGFERAMVVQGDDDYVHHAELTLGGAMVMGGSERGEQRSEYAKIAHPAGTAMLYVALEEDLRVHCERARRAGAEIVMELADKEHGSDYTARDPEGNLWTFGRYVPEVPA</sequence>
<dbReference type="RefSeq" id="WP_012932705.1">
    <property type="nucleotide sequence ID" value="NC_013739.1"/>
</dbReference>
<accession>D3FDT0</accession>
<dbReference type="PANTHER" id="PTHR34109:SF1">
    <property type="entry name" value="VOC DOMAIN-CONTAINING PROTEIN"/>
    <property type="match status" value="1"/>
</dbReference>
<dbReference type="PANTHER" id="PTHR34109">
    <property type="entry name" value="BNAUNNG04460D PROTEIN-RELATED"/>
    <property type="match status" value="1"/>
</dbReference>
<dbReference type="HOGENOM" id="CLU_046006_11_1_11"/>
<dbReference type="InterPro" id="IPR004360">
    <property type="entry name" value="Glyas_Fos-R_dOase_dom"/>
</dbReference>
<keyword evidence="3" id="KW-1185">Reference proteome</keyword>
<keyword evidence="2" id="KW-0223">Dioxygenase</keyword>
<proteinExistence type="predicted"/>
<protein>
    <submittedName>
        <fullName evidence="2">Glyoxalase/bleomycin resistance protein/dioxygenase</fullName>
    </submittedName>
</protein>
<dbReference type="Gene3D" id="3.30.720.120">
    <property type="match status" value="1"/>
</dbReference>
<dbReference type="InterPro" id="IPR029068">
    <property type="entry name" value="Glyas_Bleomycin-R_OHBP_Dase"/>
</dbReference>
<reference evidence="2 3" key="1">
    <citation type="journal article" date="2010" name="Stand. Genomic Sci.">
        <title>Complete genome sequence of Conexibacter woesei type strain (ID131577).</title>
        <authorList>
            <person name="Pukall R."/>
            <person name="Lapidus A."/>
            <person name="Glavina Del Rio T."/>
            <person name="Copeland A."/>
            <person name="Tice H."/>
            <person name="Cheng J.-F."/>
            <person name="Lucas S."/>
            <person name="Chen F."/>
            <person name="Nolan M."/>
            <person name="Bruce D."/>
            <person name="Goodwin L."/>
            <person name="Pitluck S."/>
            <person name="Mavromatis K."/>
            <person name="Ivanova N."/>
            <person name="Ovchinnikova G."/>
            <person name="Pati A."/>
            <person name="Chen A."/>
            <person name="Palaniappan K."/>
            <person name="Land M."/>
            <person name="Hauser L."/>
            <person name="Chang Y.-J."/>
            <person name="Jeffries C.D."/>
            <person name="Chain P."/>
            <person name="Meincke L."/>
            <person name="Sims D."/>
            <person name="Brettin T."/>
            <person name="Detter J.C."/>
            <person name="Rohde M."/>
            <person name="Goeker M."/>
            <person name="Bristow J."/>
            <person name="Eisen J.A."/>
            <person name="Markowitz V."/>
            <person name="Kyrpides N.C."/>
            <person name="Klenk H.-P."/>
            <person name="Hugenholtz P."/>
        </authorList>
    </citation>
    <scope>NUCLEOTIDE SEQUENCE [LARGE SCALE GENOMIC DNA]</scope>
    <source>
        <strain evidence="3">DSM 14684 / CIP 108061 / JCM 11494 / NBRC 100937 / ID131577</strain>
    </source>
</reference>
<dbReference type="Pfam" id="PF00903">
    <property type="entry name" value="Glyoxalase"/>
    <property type="match status" value="1"/>
</dbReference>